<feature type="binding site" evidence="7">
    <location>
        <position position="57"/>
    </location>
    <ligand>
        <name>urate</name>
        <dbReference type="ChEBI" id="CHEBI:17775"/>
    </ligand>
</feature>
<feature type="binding site" evidence="7">
    <location>
        <position position="174"/>
    </location>
    <ligand>
        <name>5-hydroxyisourate</name>
        <dbReference type="ChEBI" id="CHEBI:18072"/>
    </ligand>
</feature>
<evidence type="ECO:0000313" key="9">
    <source>
        <dbReference type="EMBL" id="MBJ7602407.1"/>
    </source>
</evidence>
<name>A0A934NGN4_9BACT</name>
<dbReference type="PANTHER" id="PTHR42874">
    <property type="entry name" value="URICASE"/>
    <property type="match status" value="1"/>
</dbReference>
<dbReference type="GO" id="GO:0006144">
    <property type="term" value="P:purine nucleobase metabolic process"/>
    <property type="evidence" value="ECO:0007669"/>
    <property type="project" value="UniProtKB-KW"/>
</dbReference>
<comment type="pathway">
    <text evidence="1 5">Purine metabolism; urate degradation; (S)-allantoin from urate: step 1/3.</text>
</comment>
<evidence type="ECO:0000256" key="4">
    <source>
        <dbReference type="ARBA" id="ARBA00023002"/>
    </source>
</evidence>
<evidence type="ECO:0000256" key="2">
    <source>
        <dbReference type="ARBA" id="ARBA00009760"/>
    </source>
</evidence>
<feature type="binding site" evidence="7">
    <location>
        <position position="157"/>
    </location>
    <ligand>
        <name>5-hydroxyisourate</name>
        <dbReference type="ChEBI" id="CHEBI:18072"/>
    </ligand>
</feature>
<dbReference type="PANTHER" id="PTHR42874:SF1">
    <property type="entry name" value="URICASE"/>
    <property type="match status" value="1"/>
</dbReference>
<feature type="binding site" evidence="7">
    <location>
        <position position="217"/>
    </location>
    <ligand>
        <name>5-hydroxyisourate</name>
        <dbReference type="ChEBI" id="CHEBI:18072"/>
    </ligand>
</feature>
<comment type="function">
    <text evidence="5 8">Catalyzes the oxidation of uric acid to 5-hydroxyisourate, which is further processed to form (S)-allantoin.</text>
</comment>
<feature type="active site" description="Charge relay system" evidence="6">
    <location>
        <position position="245"/>
    </location>
</feature>
<dbReference type="PROSITE" id="PS00366">
    <property type="entry name" value="URICASE"/>
    <property type="match status" value="1"/>
</dbReference>
<dbReference type="InterPro" id="IPR002042">
    <property type="entry name" value="Uricase"/>
</dbReference>
<dbReference type="InterPro" id="IPR019842">
    <property type="entry name" value="Uricase_CS"/>
</dbReference>
<feature type="binding site" evidence="7">
    <location>
        <position position="174"/>
    </location>
    <ligand>
        <name>urate</name>
        <dbReference type="ChEBI" id="CHEBI:17775"/>
    </ligand>
</feature>
<evidence type="ECO:0000256" key="7">
    <source>
        <dbReference type="PIRSR" id="PIRSR000241-2"/>
    </source>
</evidence>
<feature type="binding site" evidence="7">
    <location>
        <position position="58"/>
    </location>
    <ligand>
        <name>urate</name>
        <dbReference type="ChEBI" id="CHEBI:17775"/>
    </ligand>
</feature>
<accession>A0A934NGN4</accession>
<dbReference type="SUPFAM" id="SSF55620">
    <property type="entry name" value="Tetrahydrobiopterin biosynthesis enzymes-like"/>
    <property type="match status" value="2"/>
</dbReference>
<proteinExistence type="inferred from homology"/>
<dbReference type="EC" id="1.7.3.3" evidence="5 8"/>
<dbReference type="EMBL" id="JAEKNQ010000019">
    <property type="protein sequence ID" value="MBJ7602407.1"/>
    <property type="molecule type" value="Genomic_DNA"/>
</dbReference>
<dbReference type="PIRSF" id="PIRSF000241">
    <property type="entry name" value="Urate_oxidase"/>
    <property type="match status" value="1"/>
</dbReference>
<protein>
    <recommendedName>
        <fullName evidence="5 8">Uricase</fullName>
        <ecNumber evidence="5 8">1.7.3.3</ecNumber>
    </recommendedName>
    <alternativeName>
        <fullName evidence="5">Urate oxidase</fullName>
    </alternativeName>
</protein>
<feature type="binding site" evidence="7">
    <location>
        <position position="217"/>
    </location>
    <ligand>
        <name>urate</name>
        <dbReference type="ChEBI" id="CHEBI:17775"/>
    </ligand>
</feature>
<feature type="binding site" evidence="7">
    <location>
        <position position="243"/>
    </location>
    <ligand>
        <name>urate</name>
        <dbReference type="ChEBI" id="CHEBI:17775"/>
    </ligand>
</feature>
<dbReference type="Gene3D" id="3.10.270.10">
    <property type="entry name" value="Urate Oxidase"/>
    <property type="match status" value="1"/>
</dbReference>
<feature type="active site" description="Charge relay system" evidence="6">
    <location>
        <position position="12"/>
    </location>
</feature>
<dbReference type="NCBIfam" id="TIGR03383">
    <property type="entry name" value="urate_oxi"/>
    <property type="match status" value="1"/>
</dbReference>
<evidence type="ECO:0000256" key="3">
    <source>
        <dbReference type="ARBA" id="ARBA00022631"/>
    </source>
</evidence>
<dbReference type="Proteomes" id="UP000620075">
    <property type="component" value="Unassembled WGS sequence"/>
</dbReference>
<evidence type="ECO:0000256" key="8">
    <source>
        <dbReference type="RuleBase" id="RU004455"/>
    </source>
</evidence>
<sequence>MSIILGDNRYGKAETHFVRVDRGHGGHELADLTVSVALSGDFESVHLTGDNSNVLPTDSQKNTIFAFAQEGVGEIEEFGLRLARHFAGGYAPIREARVAIEQHSWQRLSVDGTPHPHAFVRGGTEKRLATVTASEREDWVVAGLTELTVLKTTGSEFWGYLKDRYTTLPETQDRILATAVTARWRYARAEVDHAACFATARSRLLETFAQAHSLSLQQTLYDMGRAVLESLPEVAEIRLAMPNKHHFLVDLSPFALNNQDEVYYAADRPYGLIEGSLMRDGAPPPGRAW</sequence>
<organism evidence="9 10">
    <name type="scientific">Candidatus Dormiibacter inghamiae</name>
    <dbReference type="NCBI Taxonomy" id="3127013"/>
    <lineage>
        <taxon>Bacteria</taxon>
        <taxon>Bacillati</taxon>
        <taxon>Candidatus Dormiibacterota</taxon>
        <taxon>Candidatus Dormibacteria</taxon>
        <taxon>Candidatus Dormibacterales</taxon>
        <taxon>Candidatus Dormibacteraceae</taxon>
        <taxon>Candidatus Dormiibacter</taxon>
    </lineage>
</organism>
<dbReference type="PRINTS" id="PR00093">
    <property type="entry name" value="URICASE"/>
</dbReference>
<feature type="binding site" evidence="7">
    <location>
        <position position="57"/>
    </location>
    <ligand>
        <name>O2</name>
        <dbReference type="ChEBI" id="CHEBI:15379"/>
    </ligand>
</feature>
<comment type="similarity">
    <text evidence="2 5 8">Belongs to the uricase family.</text>
</comment>
<feature type="active site" description="Charge relay system" evidence="6">
    <location>
        <position position="57"/>
    </location>
</feature>
<gene>
    <name evidence="9" type="primary">pucL</name>
    <name evidence="9" type="ORF">JF888_04330</name>
</gene>
<dbReference type="AlphaFoldDB" id="A0A934NGN4"/>
<evidence type="ECO:0000256" key="6">
    <source>
        <dbReference type="PIRSR" id="PIRSR000241-1"/>
    </source>
</evidence>
<dbReference type="RefSeq" id="WP_338176901.1">
    <property type="nucleotide sequence ID" value="NZ_JAEKNQ010000019.1"/>
</dbReference>
<comment type="caution">
    <text evidence="9">The sequence shown here is derived from an EMBL/GenBank/DDBJ whole genome shotgun (WGS) entry which is preliminary data.</text>
</comment>
<keyword evidence="4 5" id="KW-0560">Oxidoreductase</keyword>
<feature type="binding site" evidence="7">
    <location>
        <position position="243"/>
    </location>
    <ligand>
        <name>5-hydroxyisourate</name>
        <dbReference type="ChEBI" id="CHEBI:18072"/>
    </ligand>
</feature>
<dbReference type="Pfam" id="PF01014">
    <property type="entry name" value="Uricase"/>
    <property type="match status" value="2"/>
</dbReference>
<feature type="binding site" evidence="7">
    <location>
        <position position="243"/>
    </location>
    <ligand>
        <name>O2</name>
        <dbReference type="ChEBI" id="CHEBI:15379"/>
    </ligand>
</feature>
<comment type="catalytic activity">
    <reaction evidence="5 8">
        <text>urate + O2 + H2O = 5-hydroxyisourate + H2O2</text>
        <dbReference type="Rhea" id="RHEA:21368"/>
        <dbReference type="ChEBI" id="CHEBI:15377"/>
        <dbReference type="ChEBI" id="CHEBI:15379"/>
        <dbReference type="ChEBI" id="CHEBI:16240"/>
        <dbReference type="ChEBI" id="CHEBI:17775"/>
        <dbReference type="ChEBI" id="CHEBI:18072"/>
        <dbReference type="EC" id="1.7.3.3"/>
    </reaction>
</comment>
<reference evidence="9 10" key="1">
    <citation type="submission" date="2020-10" db="EMBL/GenBank/DDBJ databases">
        <title>Ca. Dormibacterota MAGs.</title>
        <authorList>
            <person name="Montgomery K."/>
        </authorList>
    </citation>
    <scope>NUCLEOTIDE SEQUENCE [LARGE SCALE GENOMIC DNA]</scope>
    <source>
        <strain evidence="9">SC8811_S16_3</strain>
    </source>
</reference>
<evidence type="ECO:0000256" key="5">
    <source>
        <dbReference type="PIRNR" id="PIRNR000241"/>
    </source>
</evidence>
<feature type="binding site" evidence="7">
    <location>
        <position position="157"/>
    </location>
    <ligand>
        <name>urate</name>
        <dbReference type="ChEBI" id="CHEBI:17775"/>
    </ligand>
</feature>
<keyword evidence="3 5" id="KW-0659">Purine metabolism</keyword>
<dbReference type="GO" id="GO:0004846">
    <property type="term" value="F:urate oxidase activity"/>
    <property type="evidence" value="ECO:0007669"/>
    <property type="project" value="UniProtKB-EC"/>
</dbReference>
<evidence type="ECO:0000313" key="10">
    <source>
        <dbReference type="Proteomes" id="UP000620075"/>
    </source>
</evidence>
<evidence type="ECO:0000256" key="1">
    <source>
        <dbReference type="ARBA" id="ARBA00004831"/>
    </source>
</evidence>
<feature type="binding site" evidence="7">
    <location>
        <position position="57"/>
    </location>
    <ligand>
        <name>5-hydroxyisourate</name>
        <dbReference type="ChEBI" id="CHEBI:18072"/>
    </ligand>
</feature>